<evidence type="ECO:0000256" key="2">
    <source>
        <dbReference type="ARBA" id="ARBA00022475"/>
    </source>
</evidence>
<evidence type="ECO:0000256" key="6">
    <source>
        <dbReference type="SAM" id="MobiDB-lite"/>
    </source>
</evidence>
<dbReference type="GO" id="GO:0016757">
    <property type="term" value="F:glycosyltransferase activity"/>
    <property type="evidence" value="ECO:0007669"/>
    <property type="project" value="UniProtKB-KW"/>
</dbReference>
<keyword evidence="5" id="KW-0472">Membrane</keyword>
<evidence type="ECO:0000259" key="7">
    <source>
        <dbReference type="Pfam" id="PF00535"/>
    </source>
</evidence>
<comment type="caution">
    <text evidence="8">The sequence shown here is derived from an EMBL/GenBank/DDBJ whole genome shotgun (WGS) entry which is preliminary data.</text>
</comment>
<accession>A0A418VQX6</accession>
<dbReference type="InterPro" id="IPR001173">
    <property type="entry name" value="Glyco_trans_2-like"/>
</dbReference>
<dbReference type="PANTHER" id="PTHR43646:SF2">
    <property type="entry name" value="GLYCOSYLTRANSFERASE 2-LIKE DOMAIN-CONTAINING PROTEIN"/>
    <property type="match status" value="1"/>
</dbReference>
<evidence type="ECO:0000256" key="4">
    <source>
        <dbReference type="ARBA" id="ARBA00022679"/>
    </source>
</evidence>
<evidence type="ECO:0000256" key="3">
    <source>
        <dbReference type="ARBA" id="ARBA00022676"/>
    </source>
</evidence>
<dbReference type="PANTHER" id="PTHR43646">
    <property type="entry name" value="GLYCOSYLTRANSFERASE"/>
    <property type="match status" value="1"/>
</dbReference>
<evidence type="ECO:0000256" key="1">
    <source>
        <dbReference type="ARBA" id="ARBA00004236"/>
    </source>
</evidence>
<gene>
    <name evidence="8" type="ORF">D4Q52_00800</name>
</gene>
<feature type="domain" description="Glycosyltransferase 2-like" evidence="7">
    <location>
        <begin position="35"/>
        <end position="147"/>
    </location>
</feature>
<dbReference type="GO" id="GO:0005886">
    <property type="term" value="C:plasma membrane"/>
    <property type="evidence" value="ECO:0007669"/>
    <property type="project" value="UniProtKB-SubCell"/>
</dbReference>
<feature type="compositionally biased region" description="Basic and acidic residues" evidence="6">
    <location>
        <begin position="295"/>
        <end position="306"/>
    </location>
</feature>
<dbReference type="SUPFAM" id="SSF53448">
    <property type="entry name" value="Nucleotide-diphospho-sugar transferases"/>
    <property type="match status" value="1"/>
</dbReference>
<evidence type="ECO:0000256" key="5">
    <source>
        <dbReference type="ARBA" id="ARBA00023136"/>
    </source>
</evidence>
<proteinExistence type="predicted"/>
<dbReference type="OrthoDB" id="9797391at2"/>
<dbReference type="InterPro" id="IPR029044">
    <property type="entry name" value="Nucleotide-diphossugar_trans"/>
</dbReference>
<keyword evidence="3" id="KW-0328">Glycosyltransferase</keyword>
<dbReference type="AlphaFoldDB" id="A0A418VQX6"/>
<reference evidence="8 9" key="1">
    <citation type="submission" date="2018-09" db="EMBL/GenBank/DDBJ databases">
        <title>Draft genome sequence of Rhodopseudomonas palustris 2.1.18.</title>
        <authorList>
            <person name="Robertson S.L."/>
            <person name="Meyer T.E."/>
            <person name="Kyndt J.A."/>
        </authorList>
    </citation>
    <scope>NUCLEOTIDE SEQUENCE [LARGE SCALE GENOMIC DNA]</scope>
    <source>
        <strain evidence="8 9">2.1.18</strain>
    </source>
</reference>
<evidence type="ECO:0000313" key="9">
    <source>
        <dbReference type="Proteomes" id="UP000285523"/>
    </source>
</evidence>
<name>A0A418VQX6_RHOPL</name>
<dbReference type="EMBL" id="QYYD01000001">
    <property type="protein sequence ID" value="RJF78733.1"/>
    <property type="molecule type" value="Genomic_DNA"/>
</dbReference>
<feature type="region of interest" description="Disordered" evidence="6">
    <location>
        <begin position="295"/>
        <end position="319"/>
    </location>
</feature>
<keyword evidence="4 8" id="KW-0808">Transferase</keyword>
<dbReference type="Pfam" id="PF00535">
    <property type="entry name" value="Glycos_transf_2"/>
    <property type="match status" value="1"/>
</dbReference>
<sequence>MPSVDLSSARGRDLDCASTGTAPADGVSGRASAFSVVIPAHNEESVLARCLDALLAGAKPGELEIVVAANGCTDRTVEIARSYSDRVILVEVAEASKHAALNAGDRAASVFPRVYLDADITVSAAAVQSVIDEMQRTGALVGAPRAVIDLDGCSPIVRSFYRVWCETPWFTDNLVGSGIYVLSAAGHARLGSFPAITNDDQYVHDLFASGERATSNAHQFLVRPPRTLAGLVKRRTRTLLGQRELDRRFGQLPGRARRIAMLELLRRRRVSVSDLLVYALIAKMAAFAAARKQQRGDHSWERDETSRAAPAKFGQEELG</sequence>
<evidence type="ECO:0000313" key="8">
    <source>
        <dbReference type="EMBL" id="RJF78733.1"/>
    </source>
</evidence>
<keyword evidence="2" id="KW-1003">Cell membrane</keyword>
<dbReference type="Gene3D" id="3.90.550.10">
    <property type="entry name" value="Spore Coat Polysaccharide Biosynthesis Protein SpsA, Chain A"/>
    <property type="match status" value="1"/>
</dbReference>
<dbReference type="Proteomes" id="UP000285523">
    <property type="component" value="Unassembled WGS sequence"/>
</dbReference>
<organism evidence="8 9">
    <name type="scientific">Rhodopseudomonas palustris</name>
    <dbReference type="NCBI Taxonomy" id="1076"/>
    <lineage>
        <taxon>Bacteria</taxon>
        <taxon>Pseudomonadati</taxon>
        <taxon>Pseudomonadota</taxon>
        <taxon>Alphaproteobacteria</taxon>
        <taxon>Hyphomicrobiales</taxon>
        <taxon>Nitrobacteraceae</taxon>
        <taxon>Rhodopseudomonas</taxon>
    </lineage>
</organism>
<comment type="subcellular location">
    <subcellularLocation>
        <location evidence="1">Cell membrane</location>
    </subcellularLocation>
</comment>
<protein>
    <submittedName>
        <fullName evidence="8">Glycosyltransferase family 2 protein</fullName>
    </submittedName>
</protein>